<keyword evidence="2" id="KW-0430">Lectin</keyword>
<reference evidence="4" key="1">
    <citation type="submission" date="2020-10" db="EMBL/GenBank/DDBJ databases">
        <authorList>
            <person name="Han B."/>
            <person name="Lu T."/>
            <person name="Zhao Q."/>
            <person name="Huang X."/>
            <person name="Zhao Y."/>
        </authorList>
    </citation>
    <scope>NUCLEOTIDE SEQUENCE</scope>
</reference>
<feature type="domain" description="Jacalin-type lectin" evidence="3">
    <location>
        <begin position="7"/>
        <end position="154"/>
    </location>
</feature>
<keyword evidence="5" id="KW-1185">Reference proteome</keyword>
<dbReference type="SUPFAM" id="SSF51101">
    <property type="entry name" value="Mannose-binding lectins"/>
    <property type="match status" value="1"/>
</dbReference>
<dbReference type="Gene3D" id="2.100.10.30">
    <property type="entry name" value="Jacalin-like lectin domain"/>
    <property type="match status" value="1"/>
</dbReference>
<dbReference type="GO" id="GO:0030246">
    <property type="term" value="F:carbohydrate binding"/>
    <property type="evidence" value="ECO:0007669"/>
    <property type="project" value="UniProtKB-KW"/>
</dbReference>
<gene>
    <name evidence="4" type="ORF">NCGR_LOCUS20527</name>
</gene>
<dbReference type="InterPro" id="IPR036404">
    <property type="entry name" value="Jacalin-like_lectin_dom_sf"/>
</dbReference>
<evidence type="ECO:0000256" key="2">
    <source>
        <dbReference type="ARBA" id="ARBA00022734"/>
    </source>
</evidence>
<proteinExistence type="inferred from homology"/>
<evidence type="ECO:0000313" key="5">
    <source>
        <dbReference type="Proteomes" id="UP000604825"/>
    </source>
</evidence>
<name>A0A811NM25_9POAL</name>
<dbReference type="SMART" id="SM00915">
    <property type="entry name" value="Jacalin"/>
    <property type="match status" value="1"/>
</dbReference>
<evidence type="ECO:0000313" key="4">
    <source>
        <dbReference type="EMBL" id="CAD6230128.1"/>
    </source>
</evidence>
<dbReference type="OrthoDB" id="1901752at2759"/>
<comment type="caution">
    <text evidence="4">The sequence shown here is derived from an EMBL/GenBank/DDBJ whole genome shotgun (WGS) entry which is preliminary data.</text>
</comment>
<dbReference type="EMBL" id="CAJGYO010000005">
    <property type="protein sequence ID" value="CAD6230128.1"/>
    <property type="molecule type" value="Genomic_DNA"/>
</dbReference>
<dbReference type="PANTHER" id="PTHR47293:SF28">
    <property type="entry name" value="JACALIN-TYPE LECTIN DOMAIN-CONTAINING PROTEIN"/>
    <property type="match status" value="1"/>
</dbReference>
<sequence>MVASSKVIKVGPWGGRGGSPWDDGPHRGVRSITVTYSRSLESIRVEYVDSNGRSVHGEKHGGGTDRSLSVKIDVDFPYEFLTGVSGCYRAAHAGSPPVVRSLTFATSRGTVHGPFGEADADGVPFSYPMEGGVVVGFTGRSGWHLDALGLYVAALRPETLRDVVQERGLMAYRSFIYADAGGPARHHNSRRPFEWWTTKTKKKLPLPSVSMGMPPFPKKYGMTSIGYHIAHAQDLKICPRVTQYILDRLASVTKGAKASSLVSMTCQIVSSQQSEKTRSIMPSSASTNTGIRVVNVTSLAVDPKSVSEKARALQKIAKALVDELEGLFVPVSHRDFVGGKSP</sequence>
<dbReference type="InterPro" id="IPR001229">
    <property type="entry name" value="Jacalin-like_lectin_dom"/>
</dbReference>
<dbReference type="FunFam" id="2.100.10.30:FF:000001">
    <property type="entry name" value="Jacalin-related lectin 33"/>
    <property type="match status" value="1"/>
</dbReference>
<protein>
    <recommendedName>
        <fullName evidence="3">Jacalin-type lectin domain-containing protein</fullName>
    </recommendedName>
</protein>
<dbReference type="CDD" id="cd09612">
    <property type="entry name" value="Jacalin"/>
    <property type="match status" value="1"/>
</dbReference>
<organism evidence="4 5">
    <name type="scientific">Miscanthus lutarioriparius</name>
    <dbReference type="NCBI Taxonomy" id="422564"/>
    <lineage>
        <taxon>Eukaryota</taxon>
        <taxon>Viridiplantae</taxon>
        <taxon>Streptophyta</taxon>
        <taxon>Embryophyta</taxon>
        <taxon>Tracheophyta</taxon>
        <taxon>Spermatophyta</taxon>
        <taxon>Magnoliopsida</taxon>
        <taxon>Liliopsida</taxon>
        <taxon>Poales</taxon>
        <taxon>Poaceae</taxon>
        <taxon>PACMAD clade</taxon>
        <taxon>Panicoideae</taxon>
        <taxon>Andropogonodae</taxon>
        <taxon>Andropogoneae</taxon>
        <taxon>Saccharinae</taxon>
        <taxon>Miscanthus</taxon>
    </lineage>
</organism>
<dbReference type="PANTHER" id="PTHR47293">
    <property type="entry name" value="JACALIN-RELATED LECTIN 3"/>
    <property type="match status" value="1"/>
</dbReference>
<evidence type="ECO:0000256" key="1">
    <source>
        <dbReference type="ARBA" id="ARBA00006568"/>
    </source>
</evidence>
<dbReference type="Pfam" id="PF01419">
    <property type="entry name" value="Jacalin"/>
    <property type="match status" value="1"/>
</dbReference>
<comment type="similarity">
    <text evidence="1">Belongs to the jacalin lectin family.</text>
</comment>
<dbReference type="AlphaFoldDB" id="A0A811NM25"/>
<dbReference type="InterPro" id="IPR033734">
    <property type="entry name" value="Jacalin-like_lectin_dom_plant"/>
</dbReference>
<dbReference type="Proteomes" id="UP000604825">
    <property type="component" value="Unassembled WGS sequence"/>
</dbReference>
<dbReference type="PROSITE" id="PS51752">
    <property type="entry name" value="JACALIN_LECTIN"/>
    <property type="match status" value="1"/>
</dbReference>
<accession>A0A811NM25</accession>
<evidence type="ECO:0000259" key="3">
    <source>
        <dbReference type="PROSITE" id="PS51752"/>
    </source>
</evidence>